<reference evidence="2 3" key="1">
    <citation type="journal article" date="2019" name="Plant Biotechnol. J.">
        <title>The red bayberry genome and genetic basis of sex determination.</title>
        <authorList>
            <person name="Jia H.M."/>
            <person name="Jia H.J."/>
            <person name="Cai Q.L."/>
            <person name="Wang Y."/>
            <person name="Zhao H.B."/>
            <person name="Yang W.F."/>
            <person name="Wang G.Y."/>
            <person name="Li Y.H."/>
            <person name="Zhan D.L."/>
            <person name="Shen Y.T."/>
            <person name="Niu Q.F."/>
            <person name="Chang L."/>
            <person name="Qiu J."/>
            <person name="Zhao L."/>
            <person name="Xie H.B."/>
            <person name="Fu W.Y."/>
            <person name="Jin J."/>
            <person name="Li X.W."/>
            <person name="Jiao Y."/>
            <person name="Zhou C.C."/>
            <person name="Tu T."/>
            <person name="Chai C.Y."/>
            <person name="Gao J.L."/>
            <person name="Fan L.J."/>
            <person name="van de Weg E."/>
            <person name="Wang J.Y."/>
            <person name="Gao Z.S."/>
        </authorList>
    </citation>
    <scope>NUCLEOTIDE SEQUENCE [LARGE SCALE GENOMIC DNA]</scope>
    <source>
        <tissue evidence="2">Leaves</tissue>
    </source>
</reference>
<evidence type="ECO:0000313" key="3">
    <source>
        <dbReference type="Proteomes" id="UP000516437"/>
    </source>
</evidence>
<dbReference type="OrthoDB" id="756301at2759"/>
<dbReference type="Proteomes" id="UP000516437">
    <property type="component" value="Unassembled WGS sequence"/>
</dbReference>
<sequence length="109" mass="11795">MVVLEEVHGEIVLGGSRDGMEKIGSTTTQPPEVATHNGAHRGASSKESACHKEHFGVITPQRWWSGGEARRPPPPATIKSCSLPFDYVKTQIQKMQLRGAEGKLPYSGS</sequence>
<dbReference type="EMBL" id="RXIC02000143">
    <property type="protein sequence ID" value="KAB1200622.1"/>
    <property type="molecule type" value="Genomic_DNA"/>
</dbReference>
<proteinExistence type="predicted"/>
<name>A0A6A1UK51_9ROSI</name>
<evidence type="ECO:0000313" key="2">
    <source>
        <dbReference type="EMBL" id="KAB1200622.1"/>
    </source>
</evidence>
<protein>
    <submittedName>
        <fullName evidence="2">Uncharacterized protein</fullName>
    </submittedName>
</protein>
<organism evidence="2 3">
    <name type="scientific">Morella rubra</name>
    <name type="common">Chinese bayberry</name>
    <dbReference type="NCBI Taxonomy" id="262757"/>
    <lineage>
        <taxon>Eukaryota</taxon>
        <taxon>Viridiplantae</taxon>
        <taxon>Streptophyta</taxon>
        <taxon>Embryophyta</taxon>
        <taxon>Tracheophyta</taxon>
        <taxon>Spermatophyta</taxon>
        <taxon>Magnoliopsida</taxon>
        <taxon>eudicotyledons</taxon>
        <taxon>Gunneridae</taxon>
        <taxon>Pentapetalae</taxon>
        <taxon>rosids</taxon>
        <taxon>fabids</taxon>
        <taxon>Fagales</taxon>
        <taxon>Myricaceae</taxon>
        <taxon>Morella</taxon>
    </lineage>
</organism>
<gene>
    <name evidence="2" type="ORF">CJ030_MR0G006813</name>
</gene>
<feature type="region of interest" description="Disordered" evidence="1">
    <location>
        <begin position="15"/>
        <end position="54"/>
    </location>
</feature>
<evidence type="ECO:0000256" key="1">
    <source>
        <dbReference type="SAM" id="MobiDB-lite"/>
    </source>
</evidence>
<accession>A0A6A1UK51</accession>
<comment type="caution">
    <text evidence="2">The sequence shown here is derived from an EMBL/GenBank/DDBJ whole genome shotgun (WGS) entry which is preliminary data.</text>
</comment>
<dbReference type="AlphaFoldDB" id="A0A6A1UK51"/>
<keyword evidence="3" id="KW-1185">Reference proteome</keyword>